<keyword evidence="6" id="KW-0238">DNA-binding</keyword>
<evidence type="ECO:0000256" key="6">
    <source>
        <dbReference type="ARBA" id="ARBA00023125"/>
    </source>
</evidence>
<feature type="region of interest" description="Disordered" evidence="10">
    <location>
        <begin position="42"/>
        <end position="72"/>
    </location>
</feature>
<dbReference type="GO" id="GO:0005634">
    <property type="term" value="C:nucleus"/>
    <property type="evidence" value="ECO:0007669"/>
    <property type="project" value="UniProtKB-SubCell"/>
</dbReference>
<keyword evidence="2" id="KW-0479">Metal-binding</keyword>
<evidence type="ECO:0000256" key="3">
    <source>
        <dbReference type="ARBA" id="ARBA00022771"/>
    </source>
</evidence>
<proteinExistence type="predicted"/>
<dbReference type="PROSITE" id="PS51141">
    <property type="entry name" value="ZF_SBP"/>
    <property type="match status" value="1"/>
</dbReference>
<evidence type="ECO:0000256" key="1">
    <source>
        <dbReference type="ARBA" id="ARBA00004123"/>
    </source>
</evidence>
<keyword evidence="5" id="KW-0805">Transcription regulation</keyword>
<evidence type="ECO:0000256" key="2">
    <source>
        <dbReference type="ARBA" id="ARBA00022723"/>
    </source>
</evidence>
<comment type="caution">
    <text evidence="12">The sequence shown here is derived from an EMBL/GenBank/DDBJ whole genome shotgun (WGS) entry which is preliminary data.</text>
</comment>
<reference evidence="12" key="1">
    <citation type="journal article" date="2023" name="Plant J.">
        <title>The genome of the king protea, Protea cynaroides.</title>
        <authorList>
            <person name="Chang J."/>
            <person name="Duong T.A."/>
            <person name="Schoeman C."/>
            <person name="Ma X."/>
            <person name="Roodt D."/>
            <person name="Barker N."/>
            <person name="Li Z."/>
            <person name="Van de Peer Y."/>
            <person name="Mizrachi E."/>
        </authorList>
    </citation>
    <scope>NUCLEOTIDE SEQUENCE</scope>
    <source>
        <tissue evidence="12">Young leaves</tissue>
    </source>
</reference>
<dbReference type="PANTHER" id="PTHR31251:SF191">
    <property type="entry name" value="SBP-TYPE DOMAIN-CONTAINING PROTEIN"/>
    <property type="match status" value="1"/>
</dbReference>
<dbReference type="Gene3D" id="4.10.1100.10">
    <property type="entry name" value="Transcription factor, SBP-box domain"/>
    <property type="match status" value="1"/>
</dbReference>
<keyword evidence="7" id="KW-0804">Transcription</keyword>
<dbReference type="PANTHER" id="PTHR31251">
    <property type="entry name" value="SQUAMOSA PROMOTER-BINDING-LIKE PROTEIN 4"/>
    <property type="match status" value="1"/>
</dbReference>
<dbReference type="InterPro" id="IPR004333">
    <property type="entry name" value="SBP_dom"/>
</dbReference>
<evidence type="ECO:0000256" key="5">
    <source>
        <dbReference type="ARBA" id="ARBA00023015"/>
    </source>
</evidence>
<evidence type="ECO:0000256" key="9">
    <source>
        <dbReference type="PROSITE-ProRule" id="PRU00470"/>
    </source>
</evidence>
<feature type="compositionally biased region" description="Low complexity" evidence="10">
    <location>
        <begin position="42"/>
        <end position="53"/>
    </location>
</feature>
<dbReference type="SUPFAM" id="SSF103612">
    <property type="entry name" value="SBT domain"/>
    <property type="match status" value="1"/>
</dbReference>
<evidence type="ECO:0000256" key="7">
    <source>
        <dbReference type="ARBA" id="ARBA00023163"/>
    </source>
</evidence>
<accession>A0A9Q0KW32</accession>
<dbReference type="AlphaFoldDB" id="A0A9Q0KW32"/>
<sequence>MEMSSSSVALSAASGSSDSINGLTFGEKIYFEDVGIGIPTKSGCGSSSSSVSVPEEQMPARTKKGRGVVQGGQPPRCQVEGCKVDLSDAKAYYSRHKVCGMHSKSPKVIVAGLEQRFCQQCSRFHQLPEFDQVKRSCRRRLAGHNERRRKPPPSSLLASRYGRLSSSLHEASGRVGGFLMDFTMHSRLPTREVWPTARDGDWISGNQPMAMGKLFPHQWQCNSESRPANVFPHLSHTYMQVSADGTAFSNAGIPLDECFAGVSDSNCALSLLSTQPWGSRNQASGLAVDNFKDTEGAPVVQSVAPHGAVASNLTRNTWSFKGNAASISRSQQMPRDLGVGQVSQSVDSQFSNEPELAQHGSRQYIGLGGLRAYGSSNDQMHWSL</sequence>
<evidence type="ECO:0000313" key="13">
    <source>
        <dbReference type="Proteomes" id="UP001141806"/>
    </source>
</evidence>
<dbReference type="GO" id="GO:0003677">
    <property type="term" value="F:DNA binding"/>
    <property type="evidence" value="ECO:0007669"/>
    <property type="project" value="UniProtKB-KW"/>
</dbReference>
<dbReference type="FunFam" id="4.10.1100.10:FF:000001">
    <property type="entry name" value="Squamosa promoter-binding-like protein 14"/>
    <property type="match status" value="1"/>
</dbReference>
<dbReference type="EMBL" id="JAMYWD010000002">
    <property type="protein sequence ID" value="KAJ4977933.1"/>
    <property type="molecule type" value="Genomic_DNA"/>
</dbReference>
<dbReference type="Proteomes" id="UP001141806">
    <property type="component" value="Unassembled WGS sequence"/>
</dbReference>
<protein>
    <recommendedName>
        <fullName evidence="11">SBP-type domain-containing protein</fullName>
    </recommendedName>
</protein>
<dbReference type="Pfam" id="PF03110">
    <property type="entry name" value="SBP"/>
    <property type="match status" value="1"/>
</dbReference>
<keyword evidence="3 9" id="KW-0863">Zinc-finger</keyword>
<keyword evidence="8" id="KW-0539">Nucleus</keyword>
<dbReference type="GO" id="GO:0008270">
    <property type="term" value="F:zinc ion binding"/>
    <property type="evidence" value="ECO:0007669"/>
    <property type="project" value="UniProtKB-KW"/>
</dbReference>
<gene>
    <name evidence="12" type="ORF">NE237_008713</name>
</gene>
<keyword evidence="13" id="KW-1185">Reference proteome</keyword>
<dbReference type="OrthoDB" id="514967at2759"/>
<evidence type="ECO:0000256" key="10">
    <source>
        <dbReference type="SAM" id="MobiDB-lite"/>
    </source>
</evidence>
<keyword evidence="4" id="KW-0862">Zinc</keyword>
<name>A0A9Q0KW32_9MAGN</name>
<feature type="domain" description="SBP-type" evidence="11">
    <location>
        <begin position="74"/>
        <end position="151"/>
    </location>
</feature>
<organism evidence="12 13">
    <name type="scientific">Protea cynaroides</name>
    <dbReference type="NCBI Taxonomy" id="273540"/>
    <lineage>
        <taxon>Eukaryota</taxon>
        <taxon>Viridiplantae</taxon>
        <taxon>Streptophyta</taxon>
        <taxon>Embryophyta</taxon>
        <taxon>Tracheophyta</taxon>
        <taxon>Spermatophyta</taxon>
        <taxon>Magnoliopsida</taxon>
        <taxon>Proteales</taxon>
        <taxon>Proteaceae</taxon>
        <taxon>Protea</taxon>
    </lineage>
</organism>
<dbReference type="InterPro" id="IPR044817">
    <property type="entry name" value="SBP-like"/>
</dbReference>
<evidence type="ECO:0000259" key="11">
    <source>
        <dbReference type="PROSITE" id="PS51141"/>
    </source>
</evidence>
<dbReference type="InterPro" id="IPR036893">
    <property type="entry name" value="SBP_sf"/>
</dbReference>
<comment type="subcellular location">
    <subcellularLocation>
        <location evidence="1">Nucleus</location>
    </subcellularLocation>
</comment>
<evidence type="ECO:0000256" key="8">
    <source>
        <dbReference type="ARBA" id="ARBA00023242"/>
    </source>
</evidence>
<evidence type="ECO:0000256" key="4">
    <source>
        <dbReference type="ARBA" id="ARBA00022833"/>
    </source>
</evidence>
<evidence type="ECO:0000313" key="12">
    <source>
        <dbReference type="EMBL" id="KAJ4977933.1"/>
    </source>
</evidence>